<feature type="domain" description="GGDEF" evidence="5">
    <location>
        <begin position="204"/>
        <end position="336"/>
    </location>
</feature>
<dbReference type="InterPro" id="IPR000700">
    <property type="entry name" value="PAS-assoc_C"/>
</dbReference>
<evidence type="ECO:0000313" key="7">
    <source>
        <dbReference type="Proteomes" id="UP000185639"/>
    </source>
</evidence>
<dbReference type="SUPFAM" id="SSF55785">
    <property type="entry name" value="PYP-like sensor domain (PAS domain)"/>
    <property type="match status" value="1"/>
</dbReference>
<dbReference type="GO" id="GO:0003824">
    <property type="term" value="F:catalytic activity"/>
    <property type="evidence" value="ECO:0007669"/>
    <property type="project" value="UniProtKB-ARBA"/>
</dbReference>
<dbReference type="SMART" id="SM00091">
    <property type="entry name" value="PAS"/>
    <property type="match status" value="1"/>
</dbReference>
<dbReference type="CDD" id="cd01949">
    <property type="entry name" value="GGDEF"/>
    <property type="match status" value="1"/>
</dbReference>
<dbReference type="Pfam" id="PF00990">
    <property type="entry name" value="GGDEF"/>
    <property type="match status" value="1"/>
</dbReference>
<dbReference type="SMART" id="SM00267">
    <property type="entry name" value="GGDEF"/>
    <property type="match status" value="1"/>
</dbReference>
<dbReference type="PROSITE" id="PS50113">
    <property type="entry name" value="PAC"/>
    <property type="match status" value="1"/>
</dbReference>
<dbReference type="SMART" id="SM00052">
    <property type="entry name" value="EAL"/>
    <property type="match status" value="1"/>
</dbReference>
<dbReference type="InterPro" id="IPR029787">
    <property type="entry name" value="Nucleotide_cyclase"/>
</dbReference>
<dbReference type="Gene3D" id="3.30.70.270">
    <property type="match status" value="1"/>
</dbReference>
<dbReference type="Pfam" id="PF00563">
    <property type="entry name" value="EAL"/>
    <property type="match status" value="1"/>
</dbReference>
<keyword evidence="7" id="KW-1185">Reference proteome</keyword>
<gene>
    <name evidence="6" type="ORF">SAMN05421686_102254</name>
</gene>
<dbReference type="InterPro" id="IPR035919">
    <property type="entry name" value="EAL_sf"/>
</dbReference>
<feature type="domain" description="PAC" evidence="3">
    <location>
        <begin position="120"/>
        <end position="172"/>
    </location>
</feature>
<evidence type="ECO:0000256" key="1">
    <source>
        <dbReference type="ARBA" id="ARBA00001946"/>
    </source>
</evidence>
<keyword evidence="2" id="KW-0812">Transmembrane</keyword>
<dbReference type="InterPro" id="IPR000014">
    <property type="entry name" value="PAS"/>
</dbReference>
<organism evidence="6 7">
    <name type="scientific">Thalassolituus maritimus</name>
    <dbReference type="NCBI Taxonomy" id="484498"/>
    <lineage>
        <taxon>Bacteria</taxon>
        <taxon>Pseudomonadati</taxon>
        <taxon>Pseudomonadota</taxon>
        <taxon>Gammaproteobacteria</taxon>
        <taxon>Oceanospirillales</taxon>
        <taxon>Oceanospirillaceae</taxon>
        <taxon>Thalassolituus</taxon>
    </lineage>
</organism>
<dbReference type="SUPFAM" id="SSF55073">
    <property type="entry name" value="Nucleotide cyclase"/>
    <property type="match status" value="1"/>
</dbReference>
<dbReference type="RefSeq" id="WP_076514389.1">
    <property type="nucleotide sequence ID" value="NZ_FTOH01000002.1"/>
</dbReference>
<keyword evidence="2" id="KW-0472">Membrane</keyword>
<dbReference type="Gene3D" id="3.20.20.450">
    <property type="entry name" value="EAL domain"/>
    <property type="match status" value="1"/>
</dbReference>
<dbReference type="Proteomes" id="UP000185639">
    <property type="component" value="Unassembled WGS sequence"/>
</dbReference>
<dbReference type="InterPro" id="IPR013656">
    <property type="entry name" value="PAS_4"/>
</dbReference>
<dbReference type="InterPro" id="IPR052155">
    <property type="entry name" value="Biofilm_reg_signaling"/>
</dbReference>
<dbReference type="Gene3D" id="3.30.450.20">
    <property type="entry name" value="PAS domain"/>
    <property type="match status" value="1"/>
</dbReference>
<evidence type="ECO:0000259" key="5">
    <source>
        <dbReference type="PROSITE" id="PS50887"/>
    </source>
</evidence>
<dbReference type="OrthoDB" id="9804951at2"/>
<accession>A0A1N7JYY6</accession>
<dbReference type="EMBL" id="FTOH01000002">
    <property type="protein sequence ID" value="SIS54553.1"/>
    <property type="molecule type" value="Genomic_DNA"/>
</dbReference>
<dbReference type="STRING" id="484498.SAMN05421686_102254"/>
<dbReference type="NCBIfam" id="TIGR00254">
    <property type="entry name" value="GGDEF"/>
    <property type="match status" value="1"/>
</dbReference>
<dbReference type="PANTHER" id="PTHR44757">
    <property type="entry name" value="DIGUANYLATE CYCLASE DGCP"/>
    <property type="match status" value="1"/>
</dbReference>
<keyword evidence="2" id="KW-1133">Transmembrane helix</keyword>
<dbReference type="PANTHER" id="PTHR44757:SF2">
    <property type="entry name" value="BIOFILM ARCHITECTURE MAINTENANCE PROTEIN MBAA"/>
    <property type="match status" value="1"/>
</dbReference>
<dbReference type="CDD" id="cd01948">
    <property type="entry name" value="EAL"/>
    <property type="match status" value="1"/>
</dbReference>
<dbReference type="InterPro" id="IPR035965">
    <property type="entry name" value="PAS-like_dom_sf"/>
</dbReference>
<evidence type="ECO:0000256" key="2">
    <source>
        <dbReference type="SAM" id="Phobius"/>
    </source>
</evidence>
<name>A0A1N7JYY6_9GAMM</name>
<evidence type="ECO:0000259" key="3">
    <source>
        <dbReference type="PROSITE" id="PS50113"/>
    </source>
</evidence>
<dbReference type="FunFam" id="3.30.70.270:FF:000001">
    <property type="entry name" value="Diguanylate cyclase domain protein"/>
    <property type="match status" value="1"/>
</dbReference>
<sequence>MADGIAAEPFDLILAVLLLAMISVFTVLLLLQQRQLRARSDRQLGAHTALLGNIFGALPEMVFYKDRRGVYRLCNGPGSRFLGRPADEIKGQRDTDFFDVQSAERMRQRDVEAIERRSAIRSEEWLPGPDGEQVLLEINRQPLFSDTQECVGVLLTCRDITETREKQKKLEYQARHDILTGLANRALLHEKLTFALQMAKRNDESLAVIFIDLDRFREVNDALGHTVGDLLLRDVAHRLSSNLRDSDICARLSGDEFVVVLTQADKAYVESKCTQLLEALARAYQLQGHLLSINASAGIALAPEHGDNSDILLVHADAALHHAKALGRNRSCIYSQELSAHKSSQLSLEQDLRDAVENEEFSLEFQGQFRPGERIPRRVETLIRWPHELRGQVSPHEFIPLAESSGLIRELGFWVLRRACAEFMSWRQQGMKLEKIAVNVSAMQINSRFAETVETIMKETGFEPAWLELEVTESLMMSGMTEVNNQIHQLRALGVEFSIDDFGTGYSSLSKLKEMPVSVLKIDRSFVRNIHDQENDYEIARAIVAMADSLNIEVVAEGVENEEQGETLRHLGCEWLQGYLYGRPMAADDFLRHYS</sequence>
<dbReference type="NCBIfam" id="TIGR00229">
    <property type="entry name" value="sensory_box"/>
    <property type="match status" value="1"/>
</dbReference>
<dbReference type="Pfam" id="PF08448">
    <property type="entry name" value="PAS_4"/>
    <property type="match status" value="1"/>
</dbReference>
<dbReference type="PROSITE" id="PS50887">
    <property type="entry name" value="GGDEF"/>
    <property type="match status" value="1"/>
</dbReference>
<evidence type="ECO:0000313" key="6">
    <source>
        <dbReference type="EMBL" id="SIS54553.1"/>
    </source>
</evidence>
<feature type="domain" description="EAL" evidence="4">
    <location>
        <begin position="345"/>
        <end position="595"/>
    </location>
</feature>
<dbReference type="InterPro" id="IPR043128">
    <property type="entry name" value="Rev_trsase/Diguanyl_cyclase"/>
</dbReference>
<dbReference type="InterPro" id="IPR001633">
    <property type="entry name" value="EAL_dom"/>
</dbReference>
<dbReference type="InterPro" id="IPR000160">
    <property type="entry name" value="GGDEF_dom"/>
</dbReference>
<protein>
    <submittedName>
        <fullName evidence="6">Diguanylate cyclase/phosphodiesterase</fullName>
    </submittedName>
</protein>
<proteinExistence type="predicted"/>
<reference evidence="7" key="1">
    <citation type="submission" date="2017-01" db="EMBL/GenBank/DDBJ databases">
        <authorList>
            <person name="Varghese N."/>
            <person name="Submissions S."/>
        </authorList>
    </citation>
    <scope>NUCLEOTIDE SEQUENCE [LARGE SCALE GENOMIC DNA]</scope>
    <source>
        <strain evidence="7">DSM 24913</strain>
    </source>
</reference>
<comment type="cofactor">
    <cofactor evidence="1">
        <name>Mg(2+)</name>
        <dbReference type="ChEBI" id="CHEBI:18420"/>
    </cofactor>
</comment>
<feature type="transmembrane region" description="Helical" evidence="2">
    <location>
        <begin position="12"/>
        <end position="32"/>
    </location>
</feature>
<dbReference type="AlphaFoldDB" id="A0A1N7JYY6"/>
<feature type="transmembrane region" description="Helical" evidence="2">
    <location>
        <begin position="44"/>
        <end position="64"/>
    </location>
</feature>
<evidence type="ECO:0000259" key="4">
    <source>
        <dbReference type="PROSITE" id="PS50883"/>
    </source>
</evidence>
<dbReference type="SUPFAM" id="SSF141868">
    <property type="entry name" value="EAL domain-like"/>
    <property type="match status" value="1"/>
</dbReference>
<dbReference type="CDD" id="cd00130">
    <property type="entry name" value="PAS"/>
    <property type="match status" value="1"/>
</dbReference>
<dbReference type="PROSITE" id="PS50883">
    <property type="entry name" value="EAL"/>
    <property type="match status" value="1"/>
</dbReference>